<accession>A0ABS6JJ95</accession>
<name>A0ABS6JJ95_9BACI</name>
<proteinExistence type="predicted"/>
<keyword evidence="2" id="KW-1185">Reference proteome</keyword>
<evidence type="ECO:0000313" key="1">
    <source>
        <dbReference type="EMBL" id="MBU9713460.1"/>
    </source>
</evidence>
<dbReference type="Proteomes" id="UP000784880">
    <property type="component" value="Unassembled WGS sequence"/>
</dbReference>
<organism evidence="1 2">
    <name type="scientific">Evansella tamaricis</name>
    <dbReference type="NCBI Taxonomy" id="2069301"/>
    <lineage>
        <taxon>Bacteria</taxon>
        <taxon>Bacillati</taxon>
        <taxon>Bacillota</taxon>
        <taxon>Bacilli</taxon>
        <taxon>Bacillales</taxon>
        <taxon>Bacillaceae</taxon>
        <taxon>Evansella</taxon>
    </lineage>
</organism>
<dbReference type="EMBL" id="JAHQCS010000138">
    <property type="protein sequence ID" value="MBU9713460.1"/>
    <property type="molecule type" value="Genomic_DNA"/>
</dbReference>
<gene>
    <name evidence="1" type="ORF">KS419_17160</name>
</gene>
<dbReference type="InterPro" id="IPR025942">
    <property type="entry name" value="SpoVIF"/>
</dbReference>
<evidence type="ECO:0000313" key="2">
    <source>
        <dbReference type="Proteomes" id="UP000784880"/>
    </source>
</evidence>
<reference evidence="1 2" key="1">
    <citation type="submission" date="2021-06" db="EMBL/GenBank/DDBJ databases">
        <title>Bacillus sp. RD4P76, an endophyte from a halophyte.</title>
        <authorList>
            <person name="Sun J.-Q."/>
        </authorList>
    </citation>
    <scope>NUCLEOTIDE SEQUENCE [LARGE SCALE GENOMIC DNA]</scope>
    <source>
        <strain evidence="1 2">CGMCC 1.15917</strain>
    </source>
</reference>
<dbReference type="Pfam" id="PF14069">
    <property type="entry name" value="SpoVIF"/>
    <property type="match status" value="1"/>
</dbReference>
<sequence>MLGENNNIFDQVQKKTNVKQEDLFKLANSVNTSDLQNEESVRQLIHQVASVANVSVSKEKEDELVKAITGNNVPMDFSSLAKMFKQDKNK</sequence>
<comment type="caution">
    <text evidence="1">The sequence shown here is derived from an EMBL/GenBank/DDBJ whole genome shotgun (WGS) entry which is preliminary data.</text>
</comment>
<protein>
    <submittedName>
        <fullName evidence="1">Stage VI sporulation protein F</fullName>
    </submittedName>
</protein>